<gene>
    <name evidence="1" type="ORF">INT45_010424</name>
</gene>
<dbReference type="AlphaFoldDB" id="A0A8H7RQU2"/>
<keyword evidence="2" id="KW-1185">Reference proteome</keyword>
<protein>
    <submittedName>
        <fullName evidence="1">Uncharacterized protein</fullName>
    </submittedName>
</protein>
<organism evidence="1 2">
    <name type="scientific">Circinella minor</name>
    <dbReference type="NCBI Taxonomy" id="1195481"/>
    <lineage>
        <taxon>Eukaryota</taxon>
        <taxon>Fungi</taxon>
        <taxon>Fungi incertae sedis</taxon>
        <taxon>Mucoromycota</taxon>
        <taxon>Mucoromycotina</taxon>
        <taxon>Mucoromycetes</taxon>
        <taxon>Mucorales</taxon>
        <taxon>Lichtheimiaceae</taxon>
        <taxon>Circinella</taxon>
    </lineage>
</organism>
<proteinExistence type="predicted"/>
<reference evidence="1 2" key="1">
    <citation type="submission" date="2020-12" db="EMBL/GenBank/DDBJ databases">
        <title>Metabolic potential, ecology and presence of endohyphal bacteria is reflected in genomic diversity of Mucoromycotina.</title>
        <authorList>
            <person name="Muszewska A."/>
            <person name="Okrasinska A."/>
            <person name="Steczkiewicz K."/>
            <person name="Drgas O."/>
            <person name="Orlowska M."/>
            <person name="Perlinska-Lenart U."/>
            <person name="Aleksandrzak-Piekarczyk T."/>
            <person name="Szatraj K."/>
            <person name="Zielenkiewicz U."/>
            <person name="Pilsyk S."/>
            <person name="Malc E."/>
            <person name="Mieczkowski P."/>
            <person name="Kruszewska J.S."/>
            <person name="Biernat P."/>
            <person name="Pawlowska J."/>
        </authorList>
    </citation>
    <scope>NUCLEOTIDE SEQUENCE [LARGE SCALE GENOMIC DNA]</scope>
    <source>
        <strain evidence="1 2">CBS 142.35</strain>
    </source>
</reference>
<sequence length="112" mass="12287">MVGFLHPSDLEHIDLTQCSISSEDILLLVIVAPKEKRRVYHSHVASTLVSVRHPVFPQVSLLVPLLRYVNHHDQALSSQCIGKYINQIIKFVGHPPGAPLPKARALGATLAA</sequence>
<dbReference type="OrthoDB" id="2400069at2759"/>
<evidence type="ECO:0000313" key="1">
    <source>
        <dbReference type="EMBL" id="KAG2215404.1"/>
    </source>
</evidence>
<evidence type="ECO:0000313" key="2">
    <source>
        <dbReference type="Proteomes" id="UP000646827"/>
    </source>
</evidence>
<name>A0A8H7RQU2_9FUNG</name>
<dbReference type="EMBL" id="JAEPRB010000520">
    <property type="protein sequence ID" value="KAG2215404.1"/>
    <property type="molecule type" value="Genomic_DNA"/>
</dbReference>
<comment type="caution">
    <text evidence="1">The sequence shown here is derived from an EMBL/GenBank/DDBJ whole genome shotgun (WGS) entry which is preliminary data.</text>
</comment>
<accession>A0A8H7RQU2</accession>
<dbReference type="Proteomes" id="UP000646827">
    <property type="component" value="Unassembled WGS sequence"/>
</dbReference>